<keyword evidence="2" id="KW-1185">Reference proteome</keyword>
<sequence>MLVGRIPACEKPAYFLNKQSDGVIDFDGVIDRIPCPNAAGAMG</sequence>
<dbReference type="EMBL" id="FNZH01000005">
    <property type="protein sequence ID" value="SEJ55677.1"/>
    <property type="molecule type" value="Genomic_DNA"/>
</dbReference>
<accession>A0A1H6ZVP7</accession>
<name>A0A1H6ZVP7_9BACT</name>
<evidence type="ECO:0000313" key="1">
    <source>
        <dbReference type="EMBL" id="SEJ55677.1"/>
    </source>
</evidence>
<gene>
    <name evidence="1" type="ORF">SAMN05192553_10566</name>
</gene>
<dbReference type="RefSeq" id="WP_262485673.1">
    <property type="nucleotide sequence ID" value="NZ_FNZH01000005.1"/>
</dbReference>
<protein>
    <submittedName>
        <fullName evidence="1">Uncharacterized protein</fullName>
    </submittedName>
</protein>
<evidence type="ECO:0000313" key="2">
    <source>
        <dbReference type="Proteomes" id="UP000199403"/>
    </source>
</evidence>
<reference evidence="2" key="1">
    <citation type="submission" date="2016-10" db="EMBL/GenBank/DDBJ databases">
        <authorList>
            <person name="Varghese N."/>
            <person name="Submissions S."/>
        </authorList>
    </citation>
    <scope>NUCLEOTIDE SEQUENCE [LARGE SCALE GENOMIC DNA]</scope>
    <source>
        <strain evidence="2">IBRC-M 10761</strain>
    </source>
</reference>
<dbReference type="AlphaFoldDB" id="A0A1H6ZVP7"/>
<dbReference type="Proteomes" id="UP000199403">
    <property type="component" value="Unassembled WGS sequence"/>
</dbReference>
<organism evidence="1 2">
    <name type="scientific">Cyclobacterium xiamenense</name>
    <dbReference type="NCBI Taxonomy" id="1297121"/>
    <lineage>
        <taxon>Bacteria</taxon>
        <taxon>Pseudomonadati</taxon>
        <taxon>Bacteroidota</taxon>
        <taxon>Cytophagia</taxon>
        <taxon>Cytophagales</taxon>
        <taxon>Cyclobacteriaceae</taxon>
        <taxon>Cyclobacterium</taxon>
    </lineage>
</organism>
<dbReference type="STRING" id="1416801.SAMN05192553_10566"/>
<proteinExistence type="predicted"/>